<dbReference type="PANTHER" id="PTHR24240">
    <property type="entry name" value="OPSIN"/>
    <property type="match status" value="1"/>
</dbReference>
<accession>A0A814N3F8</accession>
<dbReference type="InterPro" id="IPR017452">
    <property type="entry name" value="GPCR_Rhodpsn_7TM"/>
</dbReference>
<dbReference type="GO" id="GO:0016020">
    <property type="term" value="C:membrane"/>
    <property type="evidence" value="ECO:0007669"/>
    <property type="project" value="UniProtKB-SubCell"/>
</dbReference>
<keyword evidence="3 8" id="KW-1133">Transmembrane helix</keyword>
<evidence type="ECO:0000313" key="13">
    <source>
        <dbReference type="EMBL" id="CAF3853338.1"/>
    </source>
</evidence>
<evidence type="ECO:0000313" key="14">
    <source>
        <dbReference type="Proteomes" id="UP000663829"/>
    </source>
</evidence>
<evidence type="ECO:0000259" key="9">
    <source>
        <dbReference type="PROSITE" id="PS50262"/>
    </source>
</evidence>
<comment type="caution">
    <text evidence="11">The sequence shown here is derived from an EMBL/GenBank/DDBJ whole genome shotgun (WGS) entry which is preliminary data.</text>
</comment>
<evidence type="ECO:0000256" key="1">
    <source>
        <dbReference type="ARBA" id="ARBA00004141"/>
    </source>
</evidence>
<dbReference type="GO" id="GO:0004930">
    <property type="term" value="F:G protein-coupled receptor activity"/>
    <property type="evidence" value="ECO:0007669"/>
    <property type="project" value="UniProtKB-KW"/>
</dbReference>
<dbReference type="SUPFAM" id="SSF81321">
    <property type="entry name" value="Family A G protein-coupled receptor-like"/>
    <property type="match status" value="1"/>
</dbReference>
<keyword evidence="6" id="KW-0675">Receptor</keyword>
<dbReference type="OrthoDB" id="2101615at2759"/>
<feature type="transmembrane region" description="Helical" evidence="8">
    <location>
        <begin position="104"/>
        <end position="130"/>
    </location>
</feature>
<evidence type="ECO:0000256" key="5">
    <source>
        <dbReference type="ARBA" id="ARBA00023136"/>
    </source>
</evidence>
<evidence type="ECO:0000313" key="12">
    <source>
        <dbReference type="EMBL" id="CAF3597761.1"/>
    </source>
</evidence>
<dbReference type="InterPro" id="IPR050125">
    <property type="entry name" value="GPCR_opsins"/>
</dbReference>
<dbReference type="EMBL" id="CAJNOK010001475">
    <property type="protein sequence ID" value="CAF0813866.1"/>
    <property type="molecule type" value="Genomic_DNA"/>
</dbReference>
<dbReference type="Proteomes" id="UP000682733">
    <property type="component" value="Unassembled WGS sequence"/>
</dbReference>
<dbReference type="EMBL" id="CAJNOQ010005141">
    <property type="protein sequence ID" value="CAF1087830.1"/>
    <property type="molecule type" value="Genomic_DNA"/>
</dbReference>
<feature type="transmembrane region" description="Helical" evidence="8">
    <location>
        <begin position="54"/>
        <end position="77"/>
    </location>
</feature>
<keyword evidence="2 8" id="KW-0812">Transmembrane</keyword>
<gene>
    <name evidence="11" type="ORF">GPM918_LOCUS18100</name>
    <name evidence="10" type="ORF">OVA965_LOCUS5287</name>
    <name evidence="13" type="ORF">SRO942_LOCUS18097</name>
    <name evidence="12" type="ORF">TMI583_LOCUS5285</name>
</gene>
<dbReference type="InterPro" id="IPR000276">
    <property type="entry name" value="GPCR_Rhodpsn"/>
</dbReference>
<proteinExistence type="predicted"/>
<keyword evidence="4" id="KW-0297">G-protein coupled receptor</keyword>
<dbReference type="Gene3D" id="1.20.1070.10">
    <property type="entry name" value="Rhodopsin 7-helix transmembrane proteins"/>
    <property type="match status" value="1"/>
</dbReference>
<feature type="transmembrane region" description="Helical" evidence="8">
    <location>
        <begin position="7"/>
        <end position="27"/>
    </location>
</feature>
<dbReference type="AlphaFoldDB" id="A0A814N3F8"/>
<dbReference type="EMBL" id="CAJOBC010005141">
    <property type="protein sequence ID" value="CAF3853338.1"/>
    <property type="molecule type" value="Genomic_DNA"/>
</dbReference>
<comment type="subcellular location">
    <subcellularLocation>
        <location evidence="1">Membrane</location>
        <topology evidence="1">Multi-pass membrane protein</topology>
    </subcellularLocation>
</comment>
<evidence type="ECO:0000256" key="8">
    <source>
        <dbReference type="SAM" id="Phobius"/>
    </source>
</evidence>
<keyword evidence="14" id="KW-1185">Reference proteome</keyword>
<organism evidence="11 14">
    <name type="scientific">Didymodactylos carnosus</name>
    <dbReference type="NCBI Taxonomy" id="1234261"/>
    <lineage>
        <taxon>Eukaryota</taxon>
        <taxon>Metazoa</taxon>
        <taxon>Spiralia</taxon>
        <taxon>Gnathifera</taxon>
        <taxon>Rotifera</taxon>
        <taxon>Eurotatoria</taxon>
        <taxon>Bdelloidea</taxon>
        <taxon>Philodinida</taxon>
        <taxon>Philodinidae</taxon>
        <taxon>Didymodactylos</taxon>
    </lineage>
</organism>
<evidence type="ECO:0000256" key="2">
    <source>
        <dbReference type="ARBA" id="ARBA00022692"/>
    </source>
</evidence>
<feature type="domain" description="G-protein coupled receptors family 1 profile" evidence="9">
    <location>
        <begin position="1"/>
        <end position="158"/>
    </location>
</feature>
<evidence type="ECO:0000313" key="10">
    <source>
        <dbReference type="EMBL" id="CAF0813866.1"/>
    </source>
</evidence>
<dbReference type="Proteomes" id="UP000677228">
    <property type="component" value="Unassembled WGS sequence"/>
</dbReference>
<dbReference type="PROSITE" id="PS50262">
    <property type="entry name" value="G_PROTEIN_RECEP_F1_2"/>
    <property type="match status" value="1"/>
</dbReference>
<evidence type="ECO:0000313" key="11">
    <source>
        <dbReference type="EMBL" id="CAF1087830.1"/>
    </source>
</evidence>
<dbReference type="PRINTS" id="PR00237">
    <property type="entry name" value="GPCRRHODOPSN"/>
</dbReference>
<protein>
    <recommendedName>
        <fullName evidence="9">G-protein coupled receptors family 1 profile domain-containing protein</fullName>
    </recommendedName>
</protein>
<name>A0A814N3F8_9BILA</name>
<dbReference type="Proteomes" id="UP000681722">
    <property type="component" value="Unassembled WGS sequence"/>
</dbReference>
<dbReference type="Proteomes" id="UP000663829">
    <property type="component" value="Unassembled WGS sequence"/>
</dbReference>
<evidence type="ECO:0000256" key="6">
    <source>
        <dbReference type="ARBA" id="ARBA00023170"/>
    </source>
</evidence>
<sequence>MAYIGIICAYSLALFWTLLPVVGWSYYDYEGTGVSCSIKWEEQSLNVTSYNMTILVTVYLVPVIIMIVVNVKVYLLVRNHNRENFLWNKRDANTKRKLKVEHEVAKTVIFIIGGFLLAWSPYACVVFVGAFINPKLIPPIVGTTPAIFAKTSLVYVMA</sequence>
<evidence type="ECO:0000256" key="7">
    <source>
        <dbReference type="ARBA" id="ARBA00023224"/>
    </source>
</evidence>
<dbReference type="EMBL" id="CAJOBA010001475">
    <property type="protein sequence ID" value="CAF3597761.1"/>
    <property type="molecule type" value="Genomic_DNA"/>
</dbReference>
<dbReference type="Pfam" id="PF00001">
    <property type="entry name" value="7tm_1"/>
    <property type="match status" value="1"/>
</dbReference>
<evidence type="ECO:0000256" key="4">
    <source>
        <dbReference type="ARBA" id="ARBA00023040"/>
    </source>
</evidence>
<evidence type="ECO:0000256" key="3">
    <source>
        <dbReference type="ARBA" id="ARBA00022989"/>
    </source>
</evidence>
<reference evidence="11" key="1">
    <citation type="submission" date="2021-02" db="EMBL/GenBank/DDBJ databases">
        <authorList>
            <person name="Nowell W R."/>
        </authorList>
    </citation>
    <scope>NUCLEOTIDE SEQUENCE</scope>
</reference>
<keyword evidence="7" id="KW-0807">Transducer</keyword>
<keyword evidence="5 8" id="KW-0472">Membrane</keyword>